<dbReference type="Proteomes" id="UP000075714">
    <property type="component" value="Unassembled WGS sequence"/>
</dbReference>
<gene>
    <name evidence="1" type="ORF">GPECTOR_229g515</name>
</gene>
<sequence length="166" mass="17356">MAAFPLRLDAVADIVQVLFLEACADNETIHKALESARCLRVRGPVVAAWARHLASAWGSELGIQLDAAALAQYESFDGVPTGLLDNMFVPRTEEEATVLRSQWAFDREGMSPGVPSFYSDAAAPEQLSAAATVAAAAHDALCEQRQAPAPSATAAAHEVAAGALGP</sequence>
<dbReference type="AlphaFoldDB" id="A0A150FWL5"/>
<evidence type="ECO:0000313" key="2">
    <source>
        <dbReference type="Proteomes" id="UP000075714"/>
    </source>
</evidence>
<accession>A0A150FWL5</accession>
<dbReference type="EMBL" id="LSYV01000228">
    <property type="protein sequence ID" value="KXZ41989.1"/>
    <property type="molecule type" value="Genomic_DNA"/>
</dbReference>
<organism evidence="1 2">
    <name type="scientific">Gonium pectorale</name>
    <name type="common">Green alga</name>
    <dbReference type="NCBI Taxonomy" id="33097"/>
    <lineage>
        <taxon>Eukaryota</taxon>
        <taxon>Viridiplantae</taxon>
        <taxon>Chlorophyta</taxon>
        <taxon>core chlorophytes</taxon>
        <taxon>Chlorophyceae</taxon>
        <taxon>CS clade</taxon>
        <taxon>Chlamydomonadales</taxon>
        <taxon>Volvocaceae</taxon>
        <taxon>Gonium</taxon>
    </lineage>
</organism>
<dbReference type="OrthoDB" id="558243at2759"/>
<reference evidence="2" key="1">
    <citation type="journal article" date="2016" name="Nat. Commun.">
        <title>The Gonium pectorale genome demonstrates co-option of cell cycle regulation during the evolution of multicellularity.</title>
        <authorList>
            <person name="Hanschen E.R."/>
            <person name="Marriage T.N."/>
            <person name="Ferris P.J."/>
            <person name="Hamaji T."/>
            <person name="Toyoda A."/>
            <person name="Fujiyama A."/>
            <person name="Neme R."/>
            <person name="Noguchi H."/>
            <person name="Minakuchi Y."/>
            <person name="Suzuki M."/>
            <person name="Kawai-Toyooka H."/>
            <person name="Smith D.R."/>
            <person name="Sparks H."/>
            <person name="Anderson J."/>
            <person name="Bakaric R."/>
            <person name="Luria V."/>
            <person name="Karger A."/>
            <person name="Kirschner M.W."/>
            <person name="Durand P.M."/>
            <person name="Michod R.E."/>
            <person name="Nozaki H."/>
            <person name="Olson B.J."/>
        </authorList>
    </citation>
    <scope>NUCLEOTIDE SEQUENCE [LARGE SCALE GENOMIC DNA]</scope>
    <source>
        <strain evidence="2">NIES-2863</strain>
    </source>
</reference>
<name>A0A150FWL5_GONPE</name>
<protein>
    <submittedName>
        <fullName evidence="1">Uncharacterized protein</fullName>
    </submittedName>
</protein>
<keyword evidence="2" id="KW-1185">Reference proteome</keyword>
<proteinExistence type="predicted"/>
<evidence type="ECO:0000313" key="1">
    <source>
        <dbReference type="EMBL" id="KXZ41989.1"/>
    </source>
</evidence>
<comment type="caution">
    <text evidence="1">The sequence shown here is derived from an EMBL/GenBank/DDBJ whole genome shotgun (WGS) entry which is preliminary data.</text>
</comment>